<feature type="transmembrane region" description="Helical" evidence="1">
    <location>
        <begin position="86"/>
        <end position="104"/>
    </location>
</feature>
<keyword evidence="1" id="KW-1133">Transmembrane helix</keyword>
<evidence type="ECO:0000313" key="3">
    <source>
        <dbReference type="EMBL" id="MDN5215377.1"/>
    </source>
</evidence>
<dbReference type="RefSeq" id="WP_346760711.1">
    <property type="nucleotide sequence ID" value="NZ_JAUJEB010000006.1"/>
</dbReference>
<evidence type="ECO:0000259" key="2">
    <source>
        <dbReference type="Pfam" id="PF07786"/>
    </source>
</evidence>
<keyword evidence="1" id="KW-0812">Transmembrane</keyword>
<organism evidence="3 4">
    <name type="scientific">Agaribacillus aureus</name>
    <dbReference type="NCBI Taxonomy" id="3051825"/>
    <lineage>
        <taxon>Bacteria</taxon>
        <taxon>Pseudomonadati</taxon>
        <taxon>Bacteroidota</taxon>
        <taxon>Cytophagia</taxon>
        <taxon>Cytophagales</taxon>
        <taxon>Splendidivirgaceae</taxon>
        <taxon>Agaribacillus</taxon>
    </lineage>
</organism>
<name>A0ABT8LC96_9BACT</name>
<feature type="transmembrane region" description="Helical" evidence="1">
    <location>
        <begin position="116"/>
        <end position="133"/>
    </location>
</feature>
<evidence type="ECO:0000256" key="1">
    <source>
        <dbReference type="SAM" id="Phobius"/>
    </source>
</evidence>
<keyword evidence="1" id="KW-0472">Membrane</keyword>
<accession>A0ABT8LC96</accession>
<dbReference type="Proteomes" id="UP001172083">
    <property type="component" value="Unassembled WGS sequence"/>
</dbReference>
<feature type="transmembrane region" description="Helical" evidence="1">
    <location>
        <begin position="293"/>
        <end position="312"/>
    </location>
</feature>
<sequence>MSSTLNNRLISLDAMRGFTIAGMVIVNDPGSWSHVYAPLLHAKWNGATPTDLVFPFFLFIVGVSIALAYQKRLDQQVDKGPLVKKIFIRSLKIFALGIFLWLWPKFDFGHIRWAGVLPRISLVFLACALLFLYTDWKQQLKISIGILVGYWIIMAYIPIPGIGAPDLSVPEKNWANFIDYKILPGVLWQKTWDPEGILSTFPAIVSGITGMLIGRIILDTKDEFKKLSWVFFWGWAMLGLGNILGWFFPINKHIWTSSYVLYTSGLAALSLAAFILIVDILSIKKWTQIGRVFGANAITSYVLAGMLTLVFYRDIFGDSGLNDMFMETMTGIGFSPKLASLSYAIIYMFIIYIPAYILYKKKIFIKV</sequence>
<feature type="domain" description="Heparan-alpha-glucosaminide N-acetyltransferase catalytic" evidence="2">
    <location>
        <begin position="8"/>
        <end position="222"/>
    </location>
</feature>
<dbReference type="PANTHER" id="PTHR31061">
    <property type="entry name" value="LD22376P"/>
    <property type="match status" value="1"/>
</dbReference>
<feature type="transmembrane region" description="Helical" evidence="1">
    <location>
        <begin position="338"/>
        <end position="359"/>
    </location>
</feature>
<dbReference type="InterPro" id="IPR012429">
    <property type="entry name" value="HGSNAT_cat"/>
</dbReference>
<feature type="transmembrane region" description="Helical" evidence="1">
    <location>
        <begin position="230"/>
        <end position="248"/>
    </location>
</feature>
<dbReference type="PANTHER" id="PTHR31061:SF24">
    <property type="entry name" value="LD22376P"/>
    <property type="match status" value="1"/>
</dbReference>
<dbReference type="Pfam" id="PF07786">
    <property type="entry name" value="HGSNAT_cat"/>
    <property type="match status" value="1"/>
</dbReference>
<comment type="caution">
    <text evidence="3">The sequence shown here is derived from an EMBL/GenBank/DDBJ whole genome shotgun (WGS) entry which is preliminary data.</text>
</comment>
<dbReference type="EMBL" id="JAUJEB010000006">
    <property type="protein sequence ID" value="MDN5215377.1"/>
    <property type="molecule type" value="Genomic_DNA"/>
</dbReference>
<keyword evidence="4" id="KW-1185">Reference proteome</keyword>
<feature type="transmembrane region" description="Helical" evidence="1">
    <location>
        <begin position="140"/>
        <end position="159"/>
    </location>
</feature>
<evidence type="ECO:0000313" key="4">
    <source>
        <dbReference type="Proteomes" id="UP001172083"/>
    </source>
</evidence>
<reference evidence="3" key="1">
    <citation type="submission" date="2023-06" db="EMBL/GenBank/DDBJ databases">
        <title>Genomic of Agaribacillus aureum.</title>
        <authorList>
            <person name="Wang G."/>
        </authorList>
    </citation>
    <scope>NUCLEOTIDE SEQUENCE</scope>
    <source>
        <strain evidence="3">BMA12</strain>
    </source>
</reference>
<proteinExistence type="predicted"/>
<feature type="transmembrane region" description="Helical" evidence="1">
    <location>
        <begin position="260"/>
        <end position="281"/>
    </location>
</feature>
<feature type="transmembrane region" description="Helical" evidence="1">
    <location>
        <begin position="52"/>
        <end position="70"/>
    </location>
</feature>
<gene>
    <name evidence="3" type="ORF">QQ020_25080</name>
</gene>
<protein>
    <submittedName>
        <fullName evidence="3">Heparan-alpha-glucosaminide N-acetyltransferase domain-containing protein</fullName>
    </submittedName>
</protein>
<feature type="transmembrane region" description="Helical" evidence="1">
    <location>
        <begin position="197"/>
        <end position="218"/>
    </location>
</feature>